<dbReference type="Pfam" id="PF00975">
    <property type="entry name" value="Thioesterase"/>
    <property type="match status" value="1"/>
</dbReference>
<sequence length="288" mass="32634">MSSTAAEDGELLDNPELVQPENWRRINTWSGRTPVFLIHDGGGTTFAYHCLEPMSRFTYGIRNPHFFTQKKFEGGICEMAKLYTGWIKQTVAKETFTAKKQGKLPVDILLGGWSLGGLLSLQIARELAEDKDVRVRGFLMIDSVCPNEARKTAIHAAMGSESEEGKSKNQILSSRSLTEARRMVGEWTLPQWDGELKGKRPKAILLKCRETVPLSDGGRSVLDLDRAHTQLGWEWYDKDMFTEVIPVDGHHFNLFEQTYIPGITRTIRTALIKLDTAPKEEEDEEMFE</sequence>
<organism evidence="2 3">
    <name type="scientific">[Torrubiella] hemipterigena</name>
    <dbReference type="NCBI Taxonomy" id="1531966"/>
    <lineage>
        <taxon>Eukaryota</taxon>
        <taxon>Fungi</taxon>
        <taxon>Dikarya</taxon>
        <taxon>Ascomycota</taxon>
        <taxon>Pezizomycotina</taxon>
        <taxon>Sordariomycetes</taxon>
        <taxon>Hypocreomycetidae</taxon>
        <taxon>Hypocreales</taxon>
        <taxon>Clavicipitaceae</taxon>
        <taxon>Clavicipitaceae incertae sedis</taxon>
        <taxon>'Torrubiella' clade</taxon>
    </lineage>
</organism>
<accession>A0A0A1TNE7</accession>
<dbReference type="Proteomes" id="UP000039046">
    <property type="component" value="Unassembled WGS sequence"/>
</dbReference>
<dbReference type="STRING" id="1531966.A0A0A1TNE7"/>
<evidence type="ECO:0000259" key="1">
    <source>
        <dbReference type="Pfam" id="PF00975"/>
    </source>
</evidence>
<dbReference type="EMBL" id="CDHN01000005">
    <property type="protein sequence ID" value="CEJ92945.1"/>
    <property type="molecule type" value="Genomic_DNA"/>
</dbReference>
<proteinExistence type="predicted"/>
<dbReference type="InterPro" id="IPR029058">
    <property type="entry name" value="AB_hydrolase_fold"/>
</dbReference>
<reference evidence="2 3" key="1">
    <citation type="journal article" date="2015" name="Genome Announc.">
        <title>Draft Genome Sequence and Gene Annotation of the Entomopathogenic Fungus Verticillium hemipterigenum.</title>
        <authorList>
            <person name="Horn F."/>
            <person name="Habel A."/>
            <person name="Scharf D.H."/>
            <person name="Dworschak J."/>
            <person name="Brakhage A.A."/>
            <person name="Guthke R."/>
            <person name="Hertweck C."/>
            <person name="Linde J."/>
        </authorList>
    </citation>
    <scope>NUCLEOTIDE SEQUENCE [LARGE SCALE GENOMIC DNA]</scope>
</reference>
<dbReference type="Gene3D" id="3.40.50.1820">
    <property type="entry name" value="alpha/beta hydrolase"/>
    <property type="match status" value="1"/>
</dbReference>
<dbReference type="OrthoDB" id="10253869at2759"/>
<evidence type="ECO:0000313" key="3">
    <source>
        <dbReference type="Proteomes" id="UP000039046"/>
    </source>
</evidence>
<protein>
    <recommendedName>
        <fullName evidence="1">Thioesterase domain-containing protein</fullName>
    </recommendedName>
</protein>
<gene>
    <name evidence="2" type="ORF">VHEMI08571</name>
</gene>
<evidence type="ECO:0000313" key="2">
    <source>
        <dbReference type="EMBL" id="CEJ92945.1"/>
    </source>
</evidence>
<dbReference type="SUPFAM" id="SSF53474">
    <property type="entry name" value="alpha/beta-Hydrolases"/>
    <property type="match status" value="1"/>
</dbReference>
<dbReference type="AlphaFoldDB" id="A0A0A1TNE7"/>
<keyword evidence="3" id="KW-1185">Reference proteome</keyword>
<name>A0A0A1TNE7_9HYPO</name>
<feature type="domain" description="Thioesterase" evidence="1">
    <location>
        <begin position="34"/>
        <end position="157"/>
    </location>
</feature>
<dbReference type="HOGENOM" id="CLU_066049_0_0_1"/>
<dbReference type="InterPro" id="IPR001031">
    <property type="entry name" value="Thioesterase"/>
</dbReference>